<dbReference type="EMBL" id="BRYB01001459">
    <property type="protein sequence ID" value="GMI26139.1"/>
    <property type="molecule type" value="Genomic_DNA"/>
</dbReference>
<dbReference type="InterPro" id="IPR011051">
    <property type="entry name" value="RmlC_Cupin_sf"/>
</dbReference>
<dbReference type="InterPro" id="IPR007247">
    <property type="entry name" value="Ureidogly_lyase"/>
</dbReference>
<comment type="catalytic activity">
    <reaction evidence="4">
        <text>(S)-ureidoglycolate = urea + glyoxylate</text>
        <dbReference type="Rhea" id="RHEA:11304"/>
        <dbReference type="ChEBI" id="CHEBI:16199"/>
        <dbReference type="ChEBI" id="CHEBI:36655"/>
        <dbReference type="ChEBI" id="CHEBI:57296"/>
        <dbReference type="EC" id="4.3.2.3"/>
    </reaction>
</comment>
<keyword evidence="6" id="KW-1185">Reference proteome</keyword>
<comment type="subunit">
    <text evidence="1">Homodimer.</text>
</comment>
<name>A0ABQ6MGX0_9STRA</name>
<dbReference type="InterPro" id="IPR024060">
    <property type="entry name" value="Ureidoglycolate_lyase_dom_sf"/>
</dbReference>
<protein>
    <recommendedName>
        <fullName evidence="7">Ureidoglycolate hydrolase</fullName>
    </recommendedName>
</protein>
<evidence type="ECO:0008006" key="7">
    <source>
        <dbReference type="Google" id="ProtNLM"/>
    </source>
</evidence>
<evidence type="ECO:0000256" key="4">
    <source>
        <dbReference type="ARBA" id="ARBA00047684"/>
    </source>
</evidence>
<keyword evidence="3" id="KW-0456">Lyase</keyword>
<dbReference type="Gene3D" id="2.60.120.480">
    <property type="entry name" value="Ureidoglycolate hydrolase"/>
    <property type="match status" value="1"/>
</dbReference>
<evidence type="ECO:0000256" key="2">
    <source>
        <dbReference type="ARBA" id="ARBA00022631"/>
    </source>
</evidence>
<dbReference type="SUPFAM" id="SSF51182">
    <property type="entry name" value="RmlC-like cupins"/>
    <property type="match status" value="1"/>
</dbReference>
<sequence>MPETLSQPFVFSEENFRAPALPTGLKVHDVPLVEATDESLLGFGKVLSSADEISCENRNFEIVKWPVQGRRQLDPGTGDEAGTTEGDFLVHWTGDFFHGKNLAVHTTNNVYLDGLGAPPERASKDDATASTENCIYLWMSDYHPDGGQLFFPREPIPFVVCLGPAAVGDDVKPSDMRAFRVPAGKGVYFHPGTWHNGVYIEREHSPATFLTRQGRVHARVSASWASEFQTLLRVPLGSAS</sequence>
<dbReference type="Pfam" id="PF04115">
    <property type="entry name" value="Ureidogly_lyase"/>
    <property type="match status" value="1"/>
</dbReference>
<evidence type="ECO:0000313" key="6">
    <source>
        <dbReference type="Proteomes" id="UP001165060"/>
    </source>
</evidence>
<evidence type="ECO:0000256" key="1">
    <source>
        <dbReference type="ARBA" id="ARBA00011738"/>
    </source>
</evidence>
<gene>
    <name evidence="5" type="ORF">TeGR_g11719</name>
</gene>
<accession>A0ABQ6MGX0</accession>
<comment type="caution">
    <text evidence="5">The sequence shown here is derived from an EMBL/GenBank/DDBJ whole genome shotgun (WGS) entry which is preliminary data.</text>
</comment>
<reference evidence="5 6" key="1">
    <citation type="journal article" date="2023" name="Commun. Biol.">
        <title>Genome analysis of Parmales, the sister group of diatoms, reveals the evolutionary specialization of diatoms from phago-mixotrophs to photoautotrophs.</title>
        <authorList>
            <person name="Ban H."/>
            <person name="Sato S."/>
            <person name="Yoshikawa S."/>
            <person name="Yamada K."/>
            <person name="Nakamura Y."/>
            <person name="Ichinomiya M."/>
            <person name="Sato N."/>
            <person name="Blanc-Mathieu R."/>
            <person name="Endo H."/>
            <person name="Kuwata A."/>
            <person name="Ogata H."/>
        </authorList>
    </citation>
    <scope>NUCLEOTIDE SEQUENCE [LARGE SCALE GENOMIC DNA]</scope>
</reference>
<evidence type="ECO:0000256" key="3">
    <source>
        <dbReference type="ARBA" id="ARBA00023239"/>
    </source>
</evidence>
<keyword evidence="2" id="KW-0659">Purine metabolism</keyword>
<proteinExistence type="predicted"/>
<dbReference type="Proteomes" id="UP001165060">
    <property type="component" value="Unassembled WGS sequence"/>
</dbReference>
<evidence type="ECO:0000313" key="5">
    <source>
        <dbReference type="EMBL" id="GMI26139.1"/>
    </source>
</evidence>
<organism evidence="5 6">
    <name type="scientific">Tetraparma gracilis</name>
    <dbReference type="NCBI Taxonomy" id="2962635"/>
    <lineage>
        <taxon>Eukaryota</taxon>
        <taxon>Sar</taxon>
        <taxon>Stramenopiles</taxon>
        <taxon>Ochrophyta</taxon>
        <taxon>Bolidophyceae</taxon>
        <taxon>Parmales</taxon>
        <taxon>Triparmaceae</taxon>
        <taxon>Tetraparma</taxon>
    </lineage>
</organism>